<reference evidence="1" key="2">
    <citation type="submission" date="2021-04" db="EMBL/GenBank/DDBJ databases">
        <authorList>
            <person name="Gilroy R."/>
        </authorList>
    </citation>
    <scope>NUCLEOTIDE SEQUENCE</scope>
    <source>
        <strain evidence="1">1719</strain>
    </source>
</reference>
<reference evidence="1" key="1">
    <citation type="journal article" date="2021" name="PeerJ">
        <title>Extensive microbial diversity within the chicken gut microbiome revealed by metagenomics and culture.</title>
        <authorList>
            <person name="Gilroy R."/>
            <person name="Ravi A."/>
            <person name="Getino M."/>
            <person name="Pursley I."/>
            <person name="Horton D.L."/>
            <person name="Alikhan N.F."/>
            <person name="Baker D."/>
            <person name="Gharbi K."/>
            <person name="Hall N."/>
            <person name="Watson M."/>
            <person name="Adriaenssens E.M."/>
            <person name="Foster-Nyarko E."/>
            <person name="Jarju S."/>
            <person name="Secka A."/>
            <person name="Antonio M."/>
            <person name="Oren A."/>
            <person name="Chaudhuri R.R."/>
            <person name="La Ragione R."/>
            <person name="Hildebrand F."/>
            <person name="Pallen M.J."/>
        </authorList>
    </citation>
    <scope>NUCLEOTIDE SEQUENCE</scope>
    <source>
        <strain evidence="1">1719</strain>
    </source>
</reference>
<evidence type="ECO:0000313" key="2">
    <source>
        <dbReference type="Proteomes" id="UP000824156"/>
    </source>
</evidence>
<dbReference type="Proteomes" id="UP000824156">
    <property type="component" value="Unassembled WGS sequence"/>
</dbReference>
<sequence length="206" mass="24250">MKDSLVLSALYLPPISYFKVVASNAGAILIDKYENYVKQSYRTRAVIGTASGTLKLIIPIRHIGNQRRVMKDVQIENDFQWQRLHWLSLQTAYRSSPYFEFYEDEFYHLFHGEEKFLVDFHLKQMELIMKCLKLPNTITLSSSYVELEKGETDYRQLIHPKQKLDPNDYPPYYQTFEDRNGFIPNLSVLDLLFHLGPESVRYLKGV</sequence>
<comment type="caution">
    <text evidence="1">The sequence shown here is derived from an EMBL/GenBank/DDBJ whole genome shotgun (WGS) entry which is preliminary data.</text>
</comment>
<dbReference type="EMBL" id="DXEZ01000250">
    <property type="protein sequence ID" value="HIX55181.1"/>
    <property type="molecule type" value="Genomic_DNA"/>
</dbReference>
<proteinExistence type="predicted"/>
<organism evidence="1 2">
    <name type="scientific">Candidatus Sphingobacterium stercoripullorum</name>
    <dbReference type="NCBI Taxonomy" id="2838759"/>
    <lineage>
        <taxon>Bacteria</taxon>
        <taxon>Pseudomonadati</taxon>
        <taxon>Bacteroidota</taxon>
        <taxon>Sphingobacteriia</taxon>
        <taxon>Sphingobacteriales</taxon>
        <taxon>Sphingobacteriaceae</taxon>
        <taxon>Sphingobacterium</taxon>
    </lineage>
</organism>
<protein>
    <submittedName>
        <fullName evidence="1">WbqC family protein</fullName>
    </submittedName>
</protein>
<name>A0A9D2AZT2_9SPHI</name>
<dbReference type="Pfam" id="PF08889">
    <property type="entry name" value="WbqC"/>
    <property type="match status" value="2"/>
</dbReference>
<accession>A0A9D2AZT2</accession>
<dbReference type="AlphaFoldDB" id="A0A9D2AZT2"/>
<gene>
    <name evidence="1" type="ORF">H9853_09145</name>
</gene>
<evidence type="ECO:0000313" key="1">
    <source>
        <dbReference type="EMBL" id="HIX55181.1"/>
    </source>
</evidence>
<dbReference type="InterPro" id="IPR014985">
    <property type="entry name" value="WbqC"/>
</dbReference>